<evidence type="ECO:0000313" key="2">
    <source>
        <dbReference type="EMBL" id="SPQ99655.1"/>
    </source>
</evidence>
<keyword evidence="2" id="KW-0496">Mitochondrion</keyword>
<proteinExistence type="predicted"/>
<name>A0A0G4J8V1_PLABS</name>
<reference evidence="1 3" key="1">
    <citation type="submission" date="2015-02" db="EMBL/GenBank/DDBJ databases">
        <authorList>
            <person name="Chooi Y.-H."/>
        </authorList>
    </citation>
    <scope>NUCLEOTIDE SEQUENCE [LARGE SCALE GENOMIC DNA]</scope>
    <source>
        <strain evidence="1">E3</strain>
    </source>
</reference>
<gene>
    <name evidence="1" type="ORF">PBRA_003298</name>
    <name evidence="2" type="ORF">PLBR_LOCUS6870</name>
</gene>
<evidence type="ECO:0000313" key="4">
    <source>
        <dbReference type="Proteomes" id="UP000290189"/>
    </source>
</evidence>
<organism evidence="1 3">
    <name type="scientific">Plasmodiophora brassicae</name>
    <name type="common">Clubroot disease agent</name>
    <dbReference type="NCBI Taxonomy" id="37360"/>
    <lineage>
        <taxon>Eukaryota</taxon>
        <taxon>Sar</taxon>
        <taxon>Rhizaria</taxon>
        <taxon>Endomyxa</taxon>
        <taxon>Phytomyxea</taxon>
        <taxon>Plasmodiophorida</taxon>
        <taxon>Plasmodiophoridae</taxon>
        <taxon>Plasmodiophora</taxon>
    </lineage>
</organism>
<dbReference type="Proteomes" id="UP000290189">
    <property type="component" value="Unassembled WGS sequence"/>
</dbReference>
<dbReference type="Proteomes" id="UP000039324">
    <property type="component" value="Unassembled WGS sequence"/>
</dbReference>
<dbReference type="EMBL" id="OVEO01000012">
    <property type="protein sequence ID" value="SPQ99655.1"/>
    <property type="molecule type" value="Genomic_DNA"/>
</dbReference>
<sequence length="225" mass="23838">MDDEGLPWQFIIASCLEKQLHAYASLLGPAQAVARGLKHRAVSTAGADFLVSARVTGSVQAYLNLLRASPQPAASMLSYALAFYSSLPSEGVTLPDSLLPRLQTAVSAMDPAMVEEATQQARCVLAKIRADYSGDSGRDEDASEEDSGDALSERMCTGVTSRGAHGHGMGASPASCPFLNPPNQQDWSTRLIRIAIALCVAAGLAVVIIETYRDLSSGGRWRAEL</sequence>
<dbReference type="AlphaFoldDB" id="A0A0G4J8V1"/>
<keyword evidence="3" id="KW-1185">Reference proteome</keyword>
<evidence type="ECO:0000313" key="1">
    <source>
        <dbReference type="EMBL" id="CEP03691.1"/>
    </source>
</evidence>
<evidence type="ECO:0000313" key="3">
    <source>
        <dbReference type="Proteomes" id="UP000039324"/>
    </source>
</evidence>
<geneLocation type="mitochondrion" evidence="2"/>
<accession>A0A0G4J8V1</accession>
<reference evidence="2 4" key="2">
    <citation type="submission" date="2018-03" db="EMBL/GenBank/DDBJ databases">
        <authorList>
            <person name="Fogelqvist J."/>
        </authorList>
    </citation>
    <scope>NUCLEOTIDE SEQUENCE [LARGE SCALE GENOMIC DNA]</scope>
</reference>
<dbReference type="EMBL" id="CDSF01000155">
    <property type="protein sequence ID" value="CEP03691.1"/>
    <property type="molecule type" value="Genomic_DNA"/>
</dbReference>
<protein>
    <submittedName>
        <fullName evidence="1">Uncharacterized protein</fullName>
    </submittedName>
</protein>